<organism evidence="1 2">
    <name type="scientific">Gossypium barbadense</name>
    <name type="common">Sea Island cotton</name>
    <name type="synonym">Hibiscus barbadensis</name>
    <dbReference type="NCBI Taxonomy" id="3634"/>
    <lineage>
        <taxon>Eukaryota</taxon>
        <taxon>Viridiplantae</taxon>
        <taxon>Streptophyta</taxon>
        <taxon>Embryophyta</taxon>
        <taxon>Tracheophyta</taxon>
        <taxon>Spermatophyta</taxon>
        <taxon>Magnoliopsida</taxon>
        <taxon>eudicotyledons</taxon>
        <taxon>Gunneridae</taxon>
        <taxon>Pentapetalae</taxon>
        <taxon>rosids</taxon>
        <taxon>malvids</taxon>
        <taxon>Malvales</taxon>
        <taxon>Malvaceae</taxon>
        <taxon>Malvoideae</taxon>
        <taxon>Gossypium</taxon>
    </lineage>
</organism>
<sequence length="140" mass="15932">MKITQSGMFMNDDNAREADLIYLRPRLHIMDFSWTPRQVEHKMATLLVGRIEYMTPATTPQLVVLICNFGMRCFQQVGTLTREWQSTSSCCNQNVDFERSTNLKEGDVHPSVMGHLTPIDVGGFENEKDTESHVNLNPAV</sequence>
<evidence type="ECO:0000313" key="1">
    <source>
        <dbReference type="EMBL" id="PPR82808.1"/>
    </source>
</evidence>
<name>A0A2P5VVE1_GOSBA</name>
<dbReference type="Proteomes" id="UP000239757">
    <property type="component" value="Unassembled WGS sequence"/>
</dbReference>
<proteinExistence type="predicted"/>
<gene>
    <name evidence="1" type="ORF">GOBAR_AA37905</name>
</gene>
<protein>
    <submittedName>
        <fullName evidence="1">Uncharacterized protein</fullName>
    </submittedName>
</protein>
<dbReference type="EMBL" id="KZ670679">
    <property type="protein sequence ID" value="PPR82808.1"/>
    <property type="molecule type" value="Genomic_DNA"/>
</dbReference>
<evidence type="ECO:0000313" key="2">
    <source>
        <dbReference type="Proteomes" id="UP000239757"/>
    </source>
</evidence>
<accession>A0A2P5VVE1</accession>
<reference evidence="1 2" key="1">
    <citation type="submission" date="2015-01" db="EMBL/GenBank/DDBJ databases">
        <title>Genome of allotetraploid Gossypium barbadense reveals genomic plasticity and fiber elongation in cotton evolution.</title>
        <authorList>
            <person name="Chen X."/>
            <person name="Liu X."/>
            <person name="Zhao B."/>
            <person name="Zheng H."/>
            <person name="Hu Y."/>
            <person name="Lu G."/>
            <person name="Yang C."/>
            <person name="Chen J."/>
            <person name="Shan C."/>
            <person name="Zhang L."/>
            <person name="Zhou Y."/>
            <person name="Wang L."/>
            <person name="Guo W."/>
            <person name="Bai Y."/>
            <person name="Ruan J."/>
            <person name="Shangguan X."/>
            <person name="Mao Y."/>
            <person name="Jiang J."/>
            <person name="Zhu Y."/>
            <person name="Lei J."/>
            <person name="Kang H."/>
            <person name="Chen S."/>
            <person name="He X."/>
            <person name="Wang R."/>
            <person name="Wang Y."/>
            <person name="Chen J."/>
            <person name="Wang L."/>
            <person name="Yu S."/>
            <person name="Wang B."/>
            <person name="Wei J."/>
            <person name="Song S."/>
            <person name="Lu X."/>
            <person name="Gao Z."/>
            <person name="Gu W."/>
            <person name="Deng X."/>
            <person name="Ma D."/>
            <person name="Wang S."/>
            <person name="Liang W."/>
            <person name="Fang L."/>
            <person name="Cai C."/>
            <person name="Zhu X."/>
            <person name="Zhou B."/>
            <person name="Zhang Y."/>
            <person name="Chen Z."/>
            <person name="Xu S."/>
            <person name="Zhu R."/>
            <person name="Wang S."/>
            <person name="Zhang T."/>
            <person name="Zhao G."/>
        </authorList>
    </citation>
    <scope>NUCLEOTIDE SEQUENCE [LARGE SCALE GENOMIC DNA]</scope>
    <source>
        <strain evidence="2">cv. Xinhai21</strain>
        <tissue evidence="1">Leaf</tissue>
    </source>
</reference>
<dbReference type="AlphaFoldDB" id="A0A2P5VVE1"/>